<feature type="domain" description="SAM-dependent MTase TRM10-type" evidence="10">
    <location>
        <begin position="192"/>
        <end position="386"/>
    </location>
</feature>
<keyword evidence="7" id="KW-0175">Coiled coil</keyword>
<sequence>MFNRVLRCLTLTKKPLRWTARRNCRPAIEAQLSACDILHTSKRRFCTKVGKISEEGETQENLEKNVTISVSGEQLQAMMDSDPEMEKLYKVIQLEVEVMRQNGRLIPKELKPQHWLQLIRHETRSARSRYLMYLFKLEMTQENFRKKKELARIEREQKLQEHGREEVDQMAYRLFKNTIFLRIYDTAMNRFYHSRMMMAKIHGPEVIIDLGYDKHMTVRESSECAKQLVFLFAENRVLRDPFYITFCNVNKFSVVMEKFYRSVPNANEPDFPLEIKECSYTELYDKKKLVYLTPHCNTEMTEYEPDSIYIIGGMVDKTNNQPLSLAKAKKEGLRMAKFPLDKYLLWGSGSGKRLPLNHVLRILADIRTTGDWHKALKHVPLRKLERPLDQLQTGKVQFPPQTPSWVNTELQRKRQYVPTKTKIGHSLNTSYTFRDRQKKSS</sequence>
<dbReference type="Proteomes" id="UP000829291">
    <property type="component" value="Chromosome 7"/>
</dbReference>
<keyword evidence="5" id="KW-0819">tRNA processing</keyword>
<evidence type="ECO:0000256" key="8">
    <source>
        <dbReference type="ARBA" id="ARBA00023128"/>
    </source>
</evidence>
<evidence type="ECO:0000256" key="4">
    <source>
        <dbReference type="ARBA" id="ARBA00022691"/>
    </source>
</evidence>
<reference evidence="12" key="1">
    <citation type="submission" date="2025-08" db="UniProtKB">
        <authorList>
            <consortium name="RefSeq"/>
        </authorList>
    </citation>
    <scope>IDENTIFICATION</scope>
    <source>
        <tissue evidence="12">Thorax and Abdomen</tissue>
    </source>
</reference>
<evidence type="ECO:0000256" key="6">
    <source>
        <dbReference type="ARBA" id="ARBA00022946"/>
    </source>
</evidence>
<evidence type="ECO:0000313" key="11">
    <source>
        <dbReference type="Proteomes" id="UP000829291"/>
    </source>
</evidence>
<dbReference type="InterPro" id="IPR038459">
    <property type="entry name" value="MT_TRM10-typ_sf"/>
</dbReference>
<protein>
    <recommendedName>
        <fullName evidence="9">RNA (guanine-9-)-methyltransferase domain-containing protein 1</fullName>
    </recommendedName>
</protein>
<keyword evidence="4" id="KW-0949">S-adenosyl-L-methionine</keyword>
<dbReference type="GO" id="GO:0008168">
    <property type="term" value="F:methyltransferase activity"/>
    <property type="evidence" value="ECO:0007669"/>
    <property type="project" value="UniProtKB-KW"/>
</dbReference>
<dbReference type="InterPro" id="IPR025812">
    <property type="entry name" value="Trm10_C_MTase_dom"/>
</dbReference>
<dbReference type="KEGG" id="nlo:107219460"/>
<evidence type="ECO:0000256" key="1">
    <source>
        <dbReference type="ARBA" id="ARBA00004173"/>
    </source>
</evidence>
<evidence type="ECO:0000256" key="5">
    <source>
        <dbReference type="ARBA" id="ARBA00022694"/>
    </source>
</evidence>
<dbReference type="GO" id="GO:0005739">
    <property type="term" value="C:mitochondrion"/>
    <property type="evidence" value="ECO:0007669"/>
    <property type="project" value="UniProtKB-SubCell"/>
</dbReference>
<dbReference type="InterPro" id="IPR007356">
    <property type="entry name" value="tRNA_m1G_MeTrfase_euk"/>
</dbReference>
<dbReference type="OrthoDB" id="9976048at2759"/>
<dbReference type="GO" id="GO:0097745">
    <property type="term" value="P:mitochondrial tRNA 5'-end processing"/>
    <property type="evidence" value="ECO:0007669"/>
    <property type="project" value="TreeGrafter"/>
</dbReference>
<evidence type="ECO:0000256" key="2">
    <source>
        <dbReference type="ARBA" id="ARBA00022603"/>
    </source>
</evidence>
<comment type="subcellular location">
    <subcellularLocation>
        <location evidence="1">Mitochondrion</location>
    </subcellularLocation>
</comment>
<dbReference type="PANTHER" id="PTHR13563:SF5">
    <property type="entry name" value="TRNA METHYLTRANSFERASE 10 HOMOLOG C"/>
    <property type="match status" value="1"/>
</dbReference>
<keyword evidence="11" id="KW-1185">Reference proteome</keyword>
<keyword evidence="2" id="KW-0489">Methyltransferase</keyword>
<keyword evidence="3" id="KW-0808">Transferase</keyword>
<proteinExistence type="predicted"/>
<keyword evidence="8" id="KW-0496">Mitochondrion</keyword>
<evidence type="ECO:0000256" key="7">
    <source>
        <dbReference type="ARBA" id="ARBA00023054"/>
    </source>
</evidence>
<dbReference type="GeneID" id="107219460"/>
<name>A0A6J0BEA2_NEOLC</name>
<dbReference type="GO" id="GO:0000049">
    <property type="term" value="F:tRNA binding"/>
    <property type="evidence" value="ECO:0007669"/>
    <property type="project" value="TreeGrafter"/>
</dbReference>
<dbReference type="CTD" id="37124"/>
<dbReference type="Gene3D" id="3.40.1280.30">
    <property type="match status" value="1"/>
</dbReference>
<dbReference type="InterPro" id="IPR028564">
    <property type="entry name" value="MT_TRM10-typ"/>
</dbReference>
<evidence type="ECO:0000256" key="3">
    <source>
        <dbReference type="ARBA" id="ARBA00022679"/>
    </source>
</evidence>
<dbReference type="GO" id="GO:0070131">
    <property type="term" value="P:positive regulation of mitochondrial translation"/>
    <property type="evidence" value="ECO:0007669"/>
    <property type="project" value="TreeGrafter"/>
</dbReference>
<dbReference type="PROSITE" id="PS51675">
    <property type="entry name" value="SAM_MT_TRM10"/>
    <property type="match status" value="1"/>
</dbReference>
<dbReference type="GO" id="GO:0005654">
    <property type="term" value="C:nucleoplasm"/>
    <property type="evidence" value="ECO:0007669"/>
    <property type="project" value="TreeGrafter"/>
</dbReference>
<accession>A0A6J0BEA2</accession>
<evidence type="ECO:0000256" key="9">
    <source>
        <dbReference type="ARBA" id="ARBA00029803"/>
    </source>
</evidence>
<gene>
    <name evidence="12" type="primary">LOC107219460</name>
</gene>
<dbReference type="GO" id="GO:0032259">
    <property type="term" value="P:methylation"/>
    <property type="evidence" value="ECO:0007669"/>
    <property type="project" value="UniProtKB-KW"/>
</dbReference>
<evidence type="ECO:0000259" key="10">
    <source>
        <dbReference type="PROSITE" id="PS51675"/>
    </source>
</evidence>
<dbReference type="InParanoid" id="A0A6J0BEA2"/>
<organism evidence="12">
    <name type="scientific">Neodiprion lecontei</name>
    <name type="common">Redheaded pine sawfly</name>
    <dbReference type="NCBI Taxonomy" id="441921"/>
    <lineage>
        <taxon>Eukaryota</taxon>
        <taxon>Metazoa</taxon>
        <taxon>Ecdysozoa</taxon>
        <taxon>Arthropoda</taxon>
        <taxon>Hexapoda</taxon>
        <taxon>Insecta</taxon>
        <taxon>Pterygota</taxon>
        <taxon>Neoptera</taxon>
        <taxon>Endopterygota</taxon>
        <taxon>Hymenoptera</taxon>
        <taxon>Tenthredinoidea</taxon>
        <taxon>Diprionidae</taxon>
        <taxon>Diprioninae</taxon>
        <taxon>Neodiprion</taxon>
    </lineage>
</organism>
<keyword evidence="6" id="KW-0809">Transit peptide</keyword>
<evidence type="ECO:0000313" key="12">
    <source>
        <dbReference type="RefSeq" id="XP_015513170.1"/>
    </source>
</evidence>
<dbReference type="AlphaFoldDB" id="A0A6J0BEA2"/>
<dbReference type="RefSeq" id="XP_015513170.1">
    <property type="nucleotide sequence ID" value="XM_015657684.2"/>
</dbReference>
<dbReference type="PANTHER" id="PTHR13563">
    <property type="entry name" value="TRNA (GUANINE-9-) METHYLTRANSFERASE"/>
    <property type="match status" value="1"/>
</dbReference>
<dbReference type="CDD" id="cd18102">
    <property type="entry name" value="Trm10_MRRP1"/>
    <property type="match status" value="1"/>
</dbReference>
<dbReference type="FunCoup" id="A0A6J0BEA2">
    <property type="interactions" value="1339"/>
</dbReference>